<dbReference type="PANTHER" id="PTHR38779">
    <property type="entry name" value="TYPE II SECRETION SYSTEM PROTEIN I-RELATED"/>
    <property type="match status" value="1"/>
</dbReference>
<dbReference type="SUPFAM" id="SSF54523">
    <property type="entry name" value="Pili subunits"/>
    <property type="match status" value="1"/>
</dbReference>
<dbReference type="InterPro" id="IPR003413">
    <property type="entry name" value="T2SS_GspI_C"/>
</dbReference>
<name>A0A4S5BHE4_9BURK</name>
<evidence type="ECO:0000313" key="11">
    <source>
        <dbReference type="EMBL" id="THJ31797.1"/>
    </source>
</evidence>
<organism evidence="11 12">
    <name type="scientific">Lampropedia aestuarii</name>
    <dbReference type="NCBI Taxonomy" id="2562762"/>
    <lineage>
        <taxon>Bacteria</taxon>
        <taxon>Pseudomonadati</taxon>
        <taxon>Pseudomonadota</taxon>
        <taxon>Betaproteobacteria</taxon>
        <taxon>Burkholderiales</taxon>
        <taxon>Comamonadaceae</taxon>
        <taxon>Lampropedia</taxon>
    </lineage>
</organism>
<evidence type="ECO:0000256" key="5">
    <source>
        <dbReference type="ARBA" id="ARBA00022519"/>
    </source>
</evidence>
<dbReference type="OrthoDB" id="5296572at2"/>
<protein>
    <recommendedName>
        <fullName evidence="9">Type II secretion system protein I</fullName>
        <shortName evidence="9">T2SS minor pseudopilin I</shortName>
    </recommendedName>
</protein>
<dbReference type="NCBIfam" id="TIGR02532">
    <property type="entry name" value="IV_pilin_GFxxxE"/>
    <property type="match status" value="1"/>
</dbReference>
<comment type="subunit">
    <text evidence="9">Type II secretion is composed of four main components: the outer membrane complex, the inner membrane complex, the cytoplasmic secretion ATPase and the periplasm-spanning pseudopilus.</text>
</comment>
<accession>A0A4S5BHE4</accession>
<keyword evidence="4 9" id="KW-0488">Methylation</keyword>
<evidence type="ECO:0000256" key="7">
    <source>
        <dbReference type="ARBA" id="ARBA00022989"/>
    </source>
</evidence>
<comment type="subcellular location">
    <subcellularLocation>
        <location evidence="1 9">Cell inner membrane</location>
        <topology evidence="1 9">Single-pass membrane protein</topology>
    </subcellularLocation>
</comment>
<dbReference type="Proteomes" id="UP000306236">
    <property type="component" value="Unassembled WGS sequence"/>
</dbReference>
<sequence>MHQRGFTLIEVLVALAIVAIALAAGSRAAGALLHNAERRSDVMLAQWCAENELIQMRMLLQLPSIGTIQTQCEQAGRRFQVELVTSGTVNPALRRVDARVSTEQYFVLSVSTLVGRY</sequence>
<evidence type="ECO:0000313" key="12">
    <source>
        <dbReference type="Proteomes" id="UP000306236"/>
    </source>
</evidence>
<evidence type="ECO:0000259" key="10">
    <source>
        <dbReference type="Pfam" id="PF02501"/>
    </source>
</evidence>
<keyword evidence="12" id="KW-1185">Reference proteome</keyword>
<evidence type="ECO:0000256" key="3">
    <source>
        <dbReference type="ARBA" id="ARBA00022475"/>
    </source>
</evidence>
<dbReference type="GO" id="GO:0005886">
    <property type="term" value="C:plasma membrane"/>
    <property type="evidence" value="ECO:0007669"/>
    <property type="project" value="UniProtKB-SubCell"/>
</dbReference>
<dbReference type="Pfam" id="PF07963">
    <property type="entry name" value="N_methyl"/>
    <property type="match status" value="1"/>
</dbReference>
<comment type="function">
    <text evidence="9">Component of the type II secretion system required for the energy-dependent secretion of extracellular factors such as proteases and toxins from the periplasm.</text>
</comment>
<keyword evidence="6" id="KW-0812">Transmembrane</keyword>
<keyword evidence="3" id="KW-1003">Cell membrane</keyword>
<dbReference type="NCBIfam" id="TIGR01707">
    <property type="entry name" value="gspI"/>
    <property type="match status" value="1"/>
</dbReference>
<dbReference type="PANTHER" id="PTHR38779:SF2">
    <property type="entry name" value="TYPE II SECRETION SYSTEM PROTEIN I-RELATED"/>
    <property type="match status" value="1"/>
</dbReference>
<reference evidence="11 12" key="1">
    <citation type="submission" date="2019-04" db="EMBL/GenBank/DDBJ databases">
        <title>Lampropedia sp YIM MLB12 draf genome.</title>
        <authorList>
            <person name="Wang Y.-X."/>
        </authorList>
    </citation>
    <scope>NUCLEOTIDE SEQUENCE [LARGE SCALE GENOMIC DNA]</scope>
    <source>
        <strain evidence="11 12">YIM MLB12</strain>
    </source>
</reference>
<keyword evidence="7" id="KW-1133">Transmembrane helix</keyword>
<dbReference type="InterPro" id="IPR045584">
    <property type="entry name" value="Pilin-like"/>
</dbReference>
<dbReference type="GO" id="GO:0015628">
    <property type="term" value="P:protein secretion by the type II secretion system"/>
    <property type="evidence" value="ECO:0007669"/>
    <property type="project" value="UniProtKB-UniRule"/>
</dbReference>
<proteinExistence type="inferred from homology"/>
<dbReference type="Gene3D" id="3.30.1300.30">
    <property type="entry name" value="GSPII I/J protein-like"/>
    <property type="match status" value="1"/>
</dbReference>
<dbReference type="PROSITE" id="PS00409">
    <property type="entry name" value="PROKAR_NTER_METHYL"/>
    <property type="match status" value="1"/>
</dbReference>
<dbReference type="Pfam" id="PF02501">
    <property type="entry name" value="T2SSI"/>
    <property type="match status" value="1"/>
</dbReference>
<comment type="caution">
    <text evidence="11">The sequence shown here is derived from an EMBL/GenBank/DDBJ whole genome shotgun (WGS) entry which is preliminary data.</text>
</comment>
<gene>
    <name evidence="11" type="primary">gspI</name>
    <name evidence="11" type="ORF">E8K88_14175</name>
</gene>
<comment type="PTM">
    <text evidence="9">Cleaved by prepilin peptidase.</text>
</comment>
<evidence type="ECO:0000256" key="8">
    <source>
        <dbReference type="ARBA" id="ARBA00023136"/>
    </source>
</evidence>
<dbReference type="EMBL" id="SSWX01000020">
    <property type="protein sequence ID" value="THJ31797.1"/>
    <property type="molecule type" value="Genomic_DNA"/>
</dbReference>
<evidence type="ECO:0000256" key="9">
    <source>
        <dbReference type="RuleBase" id="RU368030"/>
    </source>
</evidence>
<dbReference type="RefSeq" id="WP_136407341.1">
    <property type="nucleotide sequence ID" value="NZ_JARXRQ010000002.1"/>
</dbReference>
<feature type="domain" description="Type II secretion system protein GspI C-terminal" evidence="10">
    <location>
        <begin position="41"/>
        <end position="114"/>
    </location>
</feature>
<evidence type="ECO:0000256" key="2">
    <source>
        <dbReference type="ARBA" id="ARBA00008358"/>
    </source>
</evidence>
<evidence type="ECO:0000256" key="1">
    <source>
        <dbReference type="ARBA" id="ARBA00004377"/>
    </source>
</evidence>
<comment type="similarity">
    <text evidence="2 9">Belongs to the GSP I family.</text>
</comment>
<evidence type="ECO:0000256" key="4">
    <source>
        <dbReference type="ARBA" id="ARBA00022481"/>
    </source>
</evidence>
<keyword evidence="8" id="KW-0472">Membrane</keyword>
<dbReference type="InterPro" id="IPR010052">
    <property type="entry name" value="T2SS_protein-GspI"/>
</dbReference>
<dbReference type="GO" id="GO:0015627">
    <property type="term" value="C:type II protein secretion system complex"/>
    <property type="evidence" value="ECO:0007669"/>
    <property type="project" value="UniProtKB-UniRule"/>
</dbReference>
<dbReference type="AlphaFoldDB" id="A0A4S5BHE4"/>
<dbReference type="InterPro" id="IPR012902">
    <property type="entry name" value="N_methyl_site"/>
</dbReference>
<keyword evidence="5 9" id="KW-0997">Cell inner membrane</keyword>
<evidence type="ECO:0000256" key="6">
    <source>
        <dbReference type="ARBA" id="ARBA00022692"/>
    </source>
</evidence>